<evidence type="ECO:0000313" key="3">
    <source>
        <dbReference type="Proteomes" id="UP000629468"/>
    </source>
</evidence>
<dbReference type="Proteomes" id="UP000629468">
    <property type="component" value="Unassembled WGS sequence"/>
</dbReference>
<protein>
    <submittedName>
        <fullName evidence="2">Uncharacterized protein</fullName>
    </submittedName>
</protein>
<accession>A0A8H7F622</accession>
<proteinExistence type="predicted"/>
<feature type="compositionally biased region" description="Low complexity" evidence="1">
    <location>
        <begin position="99"/>
        <end position="113"/>
    </location>
</feature>
<dbReference type="EMBL" id="JABXXO010000004">
    <property type="protein sequence ID" value="KAF7778480.1"/>
    <property type="molecule type" value="Genomic_DNA"/>
</dbReference>
<gene>
    <name evidence="2" type="ORF">Agabi119p4_2825</name>
</gene>
<evidence type="ECO:0000313" key="2">
    <source>
        <dbReference type="EMBL" id="KAF7778480.1"/>
    </source>
</evidence>
<dbReference type="AlphaFoldDB" id="A0A8H7F622"/>
<reference evidence="2 3" key="1">
    <citation type="journal article" name="Sci. Rep.">
        <title>Telomere-to-telomere assembled and centromere annotated genomes of the two main subspecies of the button mushroom Agaricus bisporus reveal especially polymorphic chromosome ends.</title>
        <authorList>
            <person name="Sonnenberg A.S.M."/>
            <person name="Sedaghat-Telgerd N."/>
            <person name="Lavrijssen B."/>
            <person name="Ohm R.A."/>
            <person name="Hendrickx P.M."/>
            <person name="Scholtmeijer K."/>
            <person name="Baars J.J.P."/>
            <person name="van Peer A."/>
        </authorList>
    </citation>
    <scope>NUCLEOTIDE SEQUENCE [LARGE SCALE GENOMIC DNA]</scope>
    <source>
        <strain evidence="2 3">H119_p4</strain>
    </source>
</reference>
<comment type="caution">
    <text evidence="2">The sequence shown here is derived from an EMBL/GenBank/DDBJ whole genome shotgun (WGS) entry which is preliminary data.</text>
</comment>
<organism evidence="2 3">
    <name type="scientific">Agaricus bisporus var. burnettii</name>
    <dbReference type="NCBI Taxonomy" id="192524"/>
    <lineage>
        <taxon>Eukaryota</taxon>
        <taxon>Fungi</taxon>
        <taxon>Dikarya</taxon>
        <taxon>Basidiomycota</taxon>
        <taxon>Agaricomycotina</taxon>
        <taxon>Agaricomycetes</taxon>
        <taxon>Agaricomycetidae</taxon>
        <taxon>Agaricales</taxon>
        <taxon>Agaricineae</taxon>
        <taxon>Agaricaceae</taxon>
        <taxon>Agaricus</taxon>
    </lineage>
</organism>
<feature type="region of interest" description="Disordered" evidence="1">
    <location>
        <begin position="89"/>
        <end position="115"/>
    </location>
</feature>
<evidence type="ECO:0000256" key="1">
    <source>
        <dbReference type="SAM" id="MobiDB-lite"/>
    </source>
</evidence>
<sequence length="250" mass="28482">MCCPSDCYRPVRSEEYLSHQHVGHKVANYIARSPTLHRRSSRSPSSSPEPEEPFDLYIARVVHASTVPDIVAYTALSLLTSISQAPQCKVPHDERKSKYGLSSPSKSSPTSSGAVARTTFPRIIKPHWDERHFFMGAFYLAIMAYKPVFDEEHHKELSYQSMIGVSGIEEEEIEDVSNAFKQCMNHEHETAVNSMLRDEFVIHVSEVNGPYACGRQIRWPNVEDGNENEKSEKKRFGFKRSISSFWKSRA</sequence>
<name>A0A8H7F622_AGABI</name>